<proteinExistence type="predicted"/>
<dbReference type="AlphaFoldDB" id="A0AAU7YMA4"/>
<protein>
    <submittedName>
        <fullName evidence="2">Uncharacterized protein</fullName>
    </submittedName>
</protein>
<organism evidence="2">
    <name type="scientific">Wolbachia endosymbiont of Oeneis ivallda</name>
    <dbReference type="NCBI Taxonomy" id="3171168"/>
    <lineage>
        <taxon>Bacteria</taxon>
        <taxon>Pseudomonadati</taxon>
        <taxon>Pseudomonadota</taxon>
        <taxon>Alphaproteobacteria</taxon>
        <taxon>Rickettsiales</taxon>
        <taxon>Anaplasmataceae</taxon>
        <taxon>Wolbachieae</taxon>
        <taxon>Wolbachia</taxon>
    </lineage>
</organism>
<keyword evidence="1" id="KW-0472">Membrane</keyword>
<keyword evidence="1" id="KW-0812">Transmembrane</keyword>
<sequence length="100" mass="10644">MEVGTMIVDASVVNLVVFTVSVSVVLVIAAVVVFLEVTTVSVTVIGATVLLEIILGINWPLMILTKSLRALILLVGIIVASEDFPELSLLKVIIPLHLPQ</sequence>
<feature type="transmembrane region" description="Helical" evidence="1">
    <location>
        <begin position="40"/>
        <end position="59"/>
    </location>
</feature>
<dbReference type="EMBL" id="CP158587">
    <property type="protein sequence ID" value="XCA35064.1"/>
    <property type="molecule type" value="Genomic_DNA"/>
</dbReference>
<name>A0AAU7YMA4_9RICK</name>
<evidence type="ECO:0000256" key="1">
    <source>
        <dbReference type="SAM" id="Phobius"/>
    </source>
</evidence>
<gene>
    <name evidence="2" type="ORF">ABS861_06940</name>
</gene>
<keyword evidence="1" id="KW-1133">Transmembrane helix</keyword>
<feature type="transmembrane region" description="Helical" evidence="1">
    <location>
        <begin position="12"/>
        <end position="34"/>
    </location>
</feature>
<accession>A0AAU7YMA4</accession>
<evidence type="ECO:0000313" key="2">
    <source>
        <dbReference type="EMBL" id="XCA35064.1"/>
    </source>
</evidence>
<reference evidence="2" key="1">
    <citation type="submission" date="2024-06" db="EMBL/GenBank/DDBJ databases">
        <title>Genome assembly of the Oeneis chryxus ivallda.</title>
        <authorList>
            <person name="MacDonald Z."/>
            <person name="Shaffer H.B."/>
            <person name="Gillespie T."/>
            <person name="Marimuthu M.P.A."/>
            <person name="Nguyen O."/>
            <person name="Fairbairn C.W."/>
            <person name="Seligmann W.E."/>
            <person name="Escalona M."/>
            <person name="Miller C."/>
            <person name="Toffelmier E."/>
        </authorList>
    </citation>
    <scope>NUCLEOTIDE SEQUENCE</scope>
    <source>
        <strain evidence="2">CCGP_102_HBS-TG_Oc004</strain>
    </source>
</reference>